<proteinExistence type="predicted"/>
<dbReference type="GO" id="GO:0051920">
    <property type="term" value="F:peroxiredoxin activity"/>
    <property type="evidence" value="ECO:0007669"/>
    <property type="project" value="InterPro"/>
</dbReference>
<dbReference type="PANTHER" id="PTHR33930:SF2">
    <property type="entry name" value="BLR3452 PROTEIN"/>
    <property type="match status" value="1"/>
</dbReference>
<dbReference type="OrthoDB" id="73788at2157"/>
<evidence type="ECO:0000313" key="3">
    <source>
        <dbReference type="Proteomes" id="UP000249782"/>
    </source>
</evidence>
<dbReference type="RefSeq" id="WP_112093261.1">
    <property type="nucleotide sequence ID" value="NZ_QLOE01000001.1"/>
</dbReference>
<protein>
    <submittedName>
        <fullName evidence="2">Carboxymuconolactone decarboxylase family protein</fullName>
    </submittedName>
</protein>
<reference evidence="2 3" key="1">
    <citation type="submission" date="2018-06" db="EMBL/GenBank/DDBJ databases">
        <title>Draft genome sequence of hyperthermophilic methanogen Methanothermobacter tenebrarum sp. MCM-B 1447.</title>
        <authorList>
            <person name="Pore S.D."/>
            <person name="Dagar S."/>
            <person name="Dhakephalkar P.K."/>
        </authorList>
    </citation>
    <scope>NUCLEOTIDE SEQUENCE [LARGE SCALE GENOMIC DNA]</scope>
    <source>
        <strain evidence="2 3">MCM B 1447</strain>
    </source>
</reference>
<dbReference type="Gene3D" id="1.20.1290.10">
    <property type="entry name" value="AhpD-like"/>
    <property type="match status" value="1"/>
</dbReference>
<dbReference type="EMBL" id="QLOE01000001">
    <property type="protein sequence ID" value="RAO79951.1"/>
    <property type="molecule type" value="Genomic_DNA"/>
</dbReference>
<accession>A0A328PF75</accession>
<name>A0A328PF75_9EURY</name>
<keyword evidence="3" id="KW-1185">Reference proteome</keyword>
<feature type="domain" description="Carboxymuconolactone decarboxylase-like" evidence="1">
    <location>
        <begin position="19"/>
        <end position="101"/>
    </location>
</feature>
<sequence>MKEDIFYGKGVAYAKKDYPEIYKALVELNEAVYTGKALDYKTQKLIALGITAAKSDDRAVKKQIESAIKEFNVTKDEIVDVLRVVLLTSGNPPFTKAMKILYELLEE</sequence>
<gene>
    <name evidence="2" type="ORF">DPC56_01375</name>
</gene>
<dbReference type="Proteomes" id="UP000249782">
    <property type="component" value="Unassembled WGS sequence"/>
</dbReference>
<dbReference type="SUPFAM" id="SSF69118">
    <property type="entry name" value="AhpD-like"/>
    <property type="match status" value="1"/>
</dbReference>
<comment type="caution">
    <text evidence="2">The sequence shown here is derived from an EMBL/GenBank/DDBJ whole genome shotgun (WGS) entry which is preliminary data.</text>
</comment>
<evidence type="ECO:0000313" key="2">
    <source>
        <dbReference type="EMBL" id="RAO79951.1"/>
    </source>
</evidence>
<dbReference type="PANTHER" id="PTHR33930">
    <property type="entry name" value="ALKYL HYDROPEROXIDE REDUCTASE AHPD"/>
    <property type="match status" value="1"/>
</dbReference>
<organism evidence="2 3">
    <name type="scientific">Methanothermobacter tenebrarum</name>
    <dbReference type="NCBI Taxonomy" id="680118"/>
    <lineage>
        <taxon>Archaea</taxon>
        <taxon>Methanobacteriati</taxon>
        <taxon>Methanobacteriota</taxon>
        <taxon>Methanomada group</taxon>
        <taxon>Methanobacteria</taxon>
        <taxon>Methanobacteriales</taxon>
        <taxon>Methanobacteriaceae</taxon>
        <taxon>Methanothermobacter</taxon>
    </lineage>
</organism>
<dbReference type="Pfam" id="PF02627">
    <property type="entry name" value="CMD"/>
    <property type="match status" value="1"/>
</dbReference>
<evidence type="ECO:0000259" key="1">
    <source>
        <dbReference type="Pfam" id="PF02627"/>
    </source>
</evidence>
<dbReference type="InterPro" id="IPR003779">
    <property type="entry name" value="CMD-like"/>
</dbReference>
<dbReference type="InterPro" id="IPR029032">
    <property type="entry name" value="AhpD-like"/>
</dbReference>
<dbReference type="AlphaFoldDB" id="A0A328PF75"/>